<organism evidence="7 8">
    <name type="scientific">Argiope bruennichi</name>
    <name type="common">Wasp spider</name>
    <name type="synonym">Aranea bruennichi</name>
    <dbReference type="NCBI Taxonomy" id="94029"/>
    <lineage>
        <taxon>Eukaryota</taxon>
        <taxon>Metazoa</taxon>
        <taxon>Ecdysozoa</taxon>
        <taxon>Arthropoda</taxon>
        <taxon>Chelicerata</taxon>
        <taxon>Arachnida</taxon>
        <taxon>Araneae</taxon>
        <taxon>Araneomorphae</taxon>
        <taxon>Entelegynae</taxon>
        <taxon>Araneoidea</taxon>
        <taxon>Araneidae</taxon>
        <taxon>Argiope</taxon>
    </lineage>
</organism>
<dbReference type="Proteomes" id="UP000807504">
    <property type="component" value="Unassembled WGS sequence"/>
</dbReference>
<dbReference type="InterPro" id="IPR052266">
    <property type="entry name" value="Miro-EF-hand_domain"/>
</dbReference>
<dbReference type="EMBL" id="JABXBU010002072">
    <property type="protein sequence ID" value="KAF8778384.1"/>
    <property type="molecule type" value="Genomic_DNA"/>
</dbReference>
<dbReference type="InterPro" id="IPR018247">
    <property type="entry name" value="EF_Hand_1_Ca_BS"/>
</dbReference>
<dbReference type="GO" id="GO:0060170">
    <property type="term" value="C:ciliary membrane"/>
    <property type="evidence" value="ECO:0007669"/>
    <property type="project" value="TreeGrafter"/>
</dbReference>
<evidence type="ECO:0000256" key="1">
    <source>
        <dbReference type="ARBA" id="ARBA00004370"/>
    </source>
</evidence>
<dbReference type="GO" id="GO:0098797">
    <property type="term" value="C:plasma membrane protein complex"/>
    <property type="evidence" value="ECO:0007669"/>
    <property type="project" value="TreeGrafter"/>
</dbReference>
<dbReference type="PROSITE" id="PS00018">
    <property type="entry name" value="EF_HAND_1"/>
    <property type="match status" value="1"/>
</dbReference>
<dbReference type="PANTHER" id="PTHR46819">
    <property type="entry name" value="EF-HAND CALCIUM-BINDING DOMAIN-CONTAINING PROTEIN 7"/>
    <property type="match status" value="1"/>
</dbReference>
<evidence type="ECO:0000256" key="3">
    <source>
        <dbReference type="ARBA" id="ARBA00022737"/>
    </source>
</evidence>
<dbReference type="PANTHER" id="PTHR46819:SF1">
    <property type="entry name" value="EF-HAND CALCIUM-BINDING DOMAIN-CONTAINING PROTEIN 7"/>
    <property type="match status" value="1"/>
</dbReference>
<feature type="domain" description="EF-hand" evidence="6">
    <location>
        <begin position="205"/>
        <end position="240"/>
    </location>
</feature>
<protein>
    <submittedName>
        <fullName evidence="7">EF-hand calcium-binding domain-containing</fullName>
    </submittedName>
</protein>
<reference evidence="7" key="2">
    <citation type="submission" date="2020-06" db="EMBL/GenBank/DDBJ databases">
        <authorList>
            <person name="Sheffer M."/>
        </authorList>
    </citation>
    <scope>NUCLEOTIDE SEQUENCE</scope>
</reference>
<name>A0A8T0ET03_ARGBR</name>
<dbReference type="GO" id="GO:0005509">
    <property type="term" value="F:calcium ion binding"/>
    <property type="evidence" value="ECO:0007669"/>
    <property type="project" value="InterPro"/>
</dbReference>
<dbReference type="AlphaFoldDB" id="A0A8T0ET03"/>
<reference evidence="7" key="1">
    <citation type="journal article" date="2020" name="bioRxiv">
        <title>Chromosome-level reference genome of the European wasp spider Argiope bruennichi: a resource for studies on range expansion and evolutionary adaptation.</title>
        <authorList>
            <person name="Sheffer M.M."/>
            <person name="Hoppe A."/>
            <person name="Krehenwinkel H."/>
            <person name="Uhl G."/>
            <person name="Kuss A.W."/>
            <person name="Jensen L."/>
            <person name="Jensen C."/>
            <person name="Gillespie R.G."/>
            <person name="Hoff K.J."/>
            <person name="Prost S."/>
        </authorList>
    </citation>
    <scope>NUCLEOTIDE SEQUENCE</scope>
</reference>
<dbReference type="InterPro" id="IPR011992">
    <property type="entry name" value="EF-hand-dom_pair"/>
</dbReference>
<evidence type="ECO:0000256" key="2">
    <source>
        <dbReference type="ARBA" id="ARBA00022723"/>
    </source>
</evidence>
<comment type="subcellular location">
    <subcellularLocation>
        <location evidence="1">Membrane</location>
    </subcellularLocation>
</comment>
<dbReference type="GO" id="GO:1903569">
    <property type="term" value="P:positive regulation of protein localization to ciliary membrane"/>
    <property type="evidence" value="ECO:0007669"/>
    <property type="project" value="TreeGrafter"/>
</dbReference>
<evidence type="ECO:0000313" key="7">
    <source>
        <dbReference type="EMBL" id="KAF8778384.1"/>
    </source>
</evidence>
<dbReference type="InterPro" id="IPR002048">
    <property type="entry name" value="EF_hand_dom"/>
</dbReference>
<dbReference type="Gene3D" id="1.10.238.10">
    <property type="entry name" value="EF-hand"/>
    <property type="match status" value="1"/>
</dbReference>
<proteinExistence type="predicted"/>
<accession>A0A8T0ET03</accession>
<comment type="caution">
    <text evidence="7">The sequence shown here is derived from an EMBL/GenBank/DDBJ whole genome shotgun (WGS) entry which is preliminary data.</text>
</comment>
<sequence>MMAVAYHVMQRYSRVSGCVMVPDGGNWIWREGRELTVLWRLFQNGLAWIILNFNLFSLVCSEIELNVPNYSELFLMKSLNKFLKGVLFHVDGDMLSYRYQLEVLENTVVEIFVTAITDKGETTPNIPVEVLIFQDGKNKTFITSSSFLNEDGFCTVKYALKKGKYILIPILLKWDMLRKSNSFDRLNLDSLIHVEEDSSVILTSACERSLKTIFDCIDLDENGLLNPTEFDYFIRHVSGETAAEEWNTVEDNFKTENQQLTFEGFVELYRLVLQTDPTDVMSMLQHMGMNETLELENSHSRVKIRLDCSKSVNCASHYGRLDFTFNVLPRTCITGHHLFPVDPSKEWTVECTEYLL</sequence>
<keyword evidence="3" id="KW-0677">Repeat</keyword>
<evidence type="ECO:0000256" key="5">
    <source>
        <dbReference type="ARBA" id="ARBA00023136"/>
    </source>
</evidence>
<evidence type="ECO:0000313" key="8">
    <source>
        <dbReference type="Proteomes" id="UP000807504"/>
    </source>
</evidence>
<evidence type="ECO:0000256" key="4">
    <source>
        <dbReference type="ARBA" id="ARBA00022837"/>
    </source>
</evidence>
<keyword evidence="8" id="KW-1185">Reference proteome</keyword>
<dbReference type="SUPFAM" id="SSF47473">
    <property type="entry name" value="EF-hand"/>
    <property type="match status" value="1"/>
</dbReference>
<keyword evidence="2" id="KW-0479">Metal-binding</keyword>
<keyword evidence="5" id="KW-0472">Membrane</keyword>
<keyword evidence="4" id="KW-0106">Calcium</keyword>
<dbReference type="PROSITE" id="PS50222">
    <property type="entry name" value="EF_HAND_2"/>
    <property type="match status" value="1"/>
</dbReference>
<gene>
    <name evidence="7" type="ORF">HNY73_015114</name>
</gene>
<evidence type="ECO:0000259" key="6">
    <source>
        <dbReference type="PROSITE" id="PS50222"/>
    </source>
</evidence>